<sequence>MVPDADQKEDEIPSKDAPEAREPSDVHEQMEIQDVDGEAEKSKAFEILTHKAAKRVSFDPINVTDSVEQQRAINVLMESSRILIKDTTRISAIDWTRSSTYYKRKVNEYSTSIRKMCEWNSIMEKKIKQHQKNDELIKLQNEILVLIASGRQQILEMEQLKTFLNDSEFFFIRNRSLMSEMEETQWSVLRKKDVPLIKMIREKITDGLKEQMECISRIKDTETMLKGDPHPAIGRIGDTVKTAETNLVHVKRLRTCFENHAVELTRTCLKYRGNELKGDVEAQALTVVDGVALKLMEKESVRVLSIDNPLEWIVKKSDGTTGKVKSIYLQRLKPEGRKRSAGLPSLNVSPSNIQSAGASGGLGIASSALDLLKNKREKKKRFEAPIVRVDYTPTLQTPCQRKHKTLRQI</sequence>
<protein>
    <submittedName>
        <fullName evidence="3">DUF4456 domain-containing protein</fullName>
    </submittedName>
</protein>
<dbReference type="AlphaFoldDB" id="A0A1I7TGC5"/>
<reference evidence="3" key="1">
    <citation type="submission" date="2016-11" db="UniProtKB">
        <authorList>
            <consortium name="WormBaseParasite"/>
        </authorList>
    </citation>
    <scope>IDENTIFICATION</scope>
</reference>
<feature type="compositionally biased region" description="Basic and acidic residues" evidence="1">
    <location>
        <begin position="10"/>
        <end position="29"/>
    </location>
</feature>
<accession>A0A1I7TGC5</accession>
<dbReference type="Proteomes" id="UP000095282">
    <property type="component" value="Unplaced"/>
</dbReference>
<evidence type="ECO:0000313" key="2">
    <source>
        <dbReference type="Proteomes" id="UP000095282"/>
    </source>
</evidence>
<keyword evidence="2" id="KW-1185">Reference proteome</keyword>
<organism evidence="2 3">
    <name type="scientific">Caenorhabditis tropicalis</name>
    <dbReference type="NCBI Taxonomy" id="1561998"/>
    <lineage>
        <taxon>Eukaryota</taxon>
        <taxon>Metazoa</taxon>
        <taxon>Ecdysozoa</taxon>
        <taxon>Nematoda</taxon>
        <taxon>Chromadorea</taxon>
        <taxon>Rhabditida</taxon>
        <taxon>Rhabditina</taxon>
        <taxon>Rhabditomorpha</taxon>
        <taxon>Rhabditoidea</taxon>
        <taxon>Rhabditidae</taxon>
        <taxon>Peloderinae</taxon>
        <taxon>Caenorhabditis</taxon>
    </lineage>
</organism>
<name>A0A1I7TGC5_9PELO</name>
<evidence type="ECO:0000313" key="3">
    <source>
        <dbReference type="WBParaSite" id="Csp11.Scaffold605.g5666.t2"/>
    </source>
</evidence>
<evidence type="ECO:0000256" key="1">
    <source>
        <dbReference type="SAM" id="MobiDB-lite"/>
    </source>
</evidence>
<dbReference type="WBParaSite" id="Csp11.Scaffold605.g5666.t2">
    <property type="protein sequence ID" value="Csp11.Scaffold605.g5666.t2"/>
    <property type="gene ID" value="Csp11.Scaffold605.g5666"/>
</dbReference>
<feature type="region of interest" description="Disordered" evidence="1">
    <location>
        <begin position="1"/>
        <end position="29"/>
    </location>
</feature>
<proteinExistence type="predicted"/>